<keyword evidence="5" id="KW-1185">Reference proteome</keyword>
<evidence type="ECO:0000313" key="5">
    <source>
        <dbReference type="Proteomes" id="UP000184079"/>
    </source>
</evidence>
<comment type="subcellular location">
    <subcellularLocation>
        <location evidence="1">Cell surface</location>
    </subcellularLocation>
</comment>
<dbReference type="AlphaFoldDB" id="A0A1M5LU36"/>
<keyword evidence="3" id="KW-1133">Transmembrane helix</keyword>
<evidence type="ECO:0000256" key="3">
    <source>
        <dbReference type="SAM" id="Phobius"/>
    </source>
</evidence>
<keyword evidence="2" id="KW-0178">Competence</keyword>
<dbReference type="GO" id="GO:0030420">
    <property type="term" value="P:establishment of competence for transformation"/>
    <property type="evidence" value="ECO:0007669"/>
    <property type="project" value="UniProtKB-KW"/>
</dbReference>
<sequence length="112" mass="12866">MLKKVNGFTLIEVIIASSLLFSFILILVPAFSILHVEQTVLHDRLAIAYKLHDEMQPIIWENDNFTASYGLLVNKQTVTIEIDHEHNYLKGCAYWKNAKQTNEEVCLYAEPS</sequence>
<dbReference type="NCBIfam" id="TIGR02532">
    <property type="entry name" value="IV_pilin_GFxxxE"/>
    <property type="match status" value="1"/>
</dbReference>
<evidence type="ECO:0000256" key="2">
    <source>
        <dbReference type="ARBA" id="ARBA00023287"/>
    </source>
</evidence>
<name>A0A1M5LU36_9BACI</name>
<proteinExistence type="predicted"/>
<gene>
    <name evidence="4" type="ORF">SAMN05421807_101259</name>
</gene>
<evidence type="ECO:0000256" key="1">
    <source>
        <dbReference type="ARBA" id="ARBA00004241"/>
    </source>
</evidence>
<keyword evidence="3" id="KW-0812">Transmembrane</keyword>
<dbReference type="Proteomes" id="UP000184079">
    <property type="component" value="Unassembled WGS sequence"/>
</dbReference>
<feature type="transmembrane region" description="Helical" evidence="3">
    <location>
        <begin position="7"/>
        <end position="34"/>
    </location>
</feature>
<protein>
    <submittedName>
        <fullName evidence="4">Prepilin-type N-terminal cleavage/methylation domain-containing protein</fullName>
    </submittedName>
</protein>
<dbReference type="EMBL" id="FQXD01000001">
    <property type="protein sequence ID" value="SHG68515.1"/>
    <property type="molecule type" value="Genomic_DNA"/>
</dbReference>
<reference evidence="5" key="1">
    <citation type="submission" date="2016-11" db="EMBL/GenBank/DDBJ databases">
        <authorList>
            <person name="Varghese N."/>
            <person name="Submissions S."/>
        </authorList>
    </citation>
    <scope>NUCLEOTIDE SEQUENCE [LARGE SCALE GENOMIC DNA]</scope>
    <source>
        <strain evidence="5">CGMCC 1.6496</strain>
    </source>
</reference>
<accession>A0A1M5LU36</accession>
<dbReference type="InterPro" id="IPR012902">
    <property type="entry name" value="N_methyl_site"/>
</dbReference>
<keyword evidence="3" id="KW-0472">Membrane</keyword>
<evidence type="ECO:0000313" key="4">
    <source>
        <dbReference type="EMBL" id="SHG68515.1"/>
    </source>
</evidence>
<dbReference type="GO" id="GO:0009986">
    <property type="term" value="C:cell surface"/>
    <property type="evidence" value="ECO:0007669"/>
    <property type="project" value="UniProtKB-SubCell"/>
</dbReference>
<organism evidence="4 5">
    <name type="scientific">Virgibacillus chiguensis</name>
    <dbReference type="NCBI Taxonomy" id="411959"/>
    <lineage>
        <taxon>Bacteria</taxon>
        <taxon>Bacillati</taxon>
        <taxon>Bacillota</taxon>
        <taxon>Bacilli</taxon>
        <taxon>Bacillales</taxon>
        <taxon>Bacillaceae</taxon>
        <taxon>Virgibacillus</taxon>
    </lineage>
</organism>